<gene>
    <name evidence="2" type="ORF">JI435_305630</name>
</gene>
<feature type="non-terminal residue" evidence="2">
    <location>
        <position position="1"/>
    </location>
</feature>
<dbReference type="Proteomes" id="UP000663193">
    <property type="component" value="Chromosome 4"/>
</dbReference>
<evidence type="ECO:0000256" key="1">
    <source>
        <dbReference type="SAM" id="Phobius"/>
    </source>
</evidence>
<protein>
    <submittedName>
        <fullName evidence="2">Uncharacterized protein</fullName>
    </submittedName>
</protein>
<dbReference type="EMBL" id="CP069026">
    <property type="protein sequence ID" value="QRC94597.1"/>
    <property type="molecule type" value="Genomic_DNA"/>
</dbReference>
<keyword evidence="1" id="KW-0472">Membrane</keyword>
<reference evidence="3" key="1">
    <citation type="journal article" date="2021" name="BMC Genomics">
        <title>Chromosome-level genome assembly and manually-curated proteome of model necrotroph Parastagonospora nodorum Sn15 reveals a genome-wide trove of candidate effector homologs, and redundancy of virulence-related functions within an accessory chromosome.</title>
        <authorList>
            <person name="Bertazzoni S."/>
            <person name="Jones D.A.B."/>
            <person name="Phan H.T."/>
            <person name="Tan K.-C."/>
            <person name="Hane J.K."/>
        </authorList>
    </citation>
    <scope>NUCLEOTIDE SEQUENCE [LARGE SCALE GENOMIC DNA]</scope>
    <source>
        <strain evidence="3">SN15 / ATCC MYA-4574 / FGSC 10173)</strain>
    </source>
</reference>
<accession>A0A7U2EXJ6</accession>
<keyword evidence="3" id="KW-1185">Reference proteome</keyword>
<keyword evidence="1" id="KW-0812">Transmembrane</keyword>
<name>A0A7U2EXJ6_PHANO</name>
<dbReference type="VEuPathDB" id="FungiDB:JI435_305630"/>
<proteinExistence type="predicted"/>
<dbReference type="OrthoDB" id="3689405at2759"/>
<evidence type="ECO:0000313" key="3">
    <source>
        <dbReference type="Proteomes" id="UP000663193"/>
    </source>
</evidence>
<feature type="transmembrane region" description="Helical" evidence="1">
    <location>
        <begin position="52"/>
        <end position="72"/>
    </location>
</feature>
<keyword evidence="1" id="KW-1133">Transmembrane helix</keyword>
<evidence type="ECO:0000313" key="2">
    <source>
        <dbReference type="EMBL" id="QRC94597.1"/>
    </source>
</evidence>
<sequence length="127" mass="14718">PGHMMPPTRSPSYWLIQILPHPHARVSALPLLSRNLPQTSARIPANPWSKEAIIALIGVCIALACFVIGLAWKPLRPCFRRYIERGRILFAREQVNNTTQWRRNQEQTRQHLQDQYNSLLEIRRGGF</sequence>
<dbReference type="AlphaFoldDB" id="A0A7U2EXJ6"/>
<organism evidence="2 3">
    <name type="scientific">Phaeosphaeria nodorum (strain SN15 / ATCC MYA-4574 / FGSC 10173)</name>
    <name type="common">Glume blotch fungus</name>
    <name type="synonym">Parastagonospora nodorum</name>
    <dbReference type="NCBI Taxonomy" id="321614"/>
    <lineage>
        <taxon>Eukaryota</taxon>
        <taxon>Fungi</taxon>
        <taxon>Dikarya</taxon>
        <taxon>Ascomycota</taxon>
        <taxon>Pezizomycotina</taxon>
        <taxon>Dothideomycetes</taxon>
        <taxon>Pleosporomycetidae</taxon>
        <taxon>Pleosporales</taxon>
        <taxon>Pleosporineae</taxon>
        <taxon>Phaeosphaeriaceae</taxon>
        <taxon>Parastagonospora</taxon>
    </lineage>
</organism>